<keyword evidence="1" id="KW-1133">Transmembrane helix</keyword>
<evidence type="ECO:0000313" key="3">
    <source>
        <dbReference type="Proteomes" id="UP000474967"/>
    </source>
</evidence>
<dbReference type="EMBL" id="JAAGWY010000001">
    <property type="protein sequence ID" value="NEN04769.1"/>
    <property type="molecule type" value="Genomic_DNA"/>
</dbReference>
<protein>
    <submittedName>
        <fullName evidence="2">Uncharacterized protein</fullName>
    </submittedName>
</protein>
<sequence>MGEFLRELTEGTKLWGTVDVSSAGRSMWHRDRITVYPPGTTSAERRALHFARNWPIAGAVIALLLMIMLGGVWQPEVVALGAVLLYLAGFLLGARLTHGLRNRVRSLSVISMYVHGVLEVDGNASLLRETSAAFASLDARRRAGEVSPVQYEAEWARIYETLPSSRVAVRA</sequence>
<feature type="transmembrane region" description="Helical" evidence="1">
    <location>
        <begin position="54"/>
        <end position="73"/>
    </location>
</feature>
<evidence type="ECO:0000313" key="2">
    <source>
        <dbReference type="EMBL" id="NEN04769.1"/>
    </source>
</evidence>
<organism evidence="2 3">
    <name type="scientific">Leifsonia tongyongensis</name>
    <dbReference type="NCBI Taxonomy" id="1268043"/>
    <lineage>
        <taxon>Bacteria</taxon>
        <taxon>Bacillati</taxon>
        <taxon>Actinomycetota</taxon>
        <taxon>Actinomycetes</taxon>
        <taxon>Micrococcales</taxon>
        <taxon>Microbacteriaceae</taxon>
        <taxon>Leifsonia</taxon>
    </lineage>
</organism>
<dbReference type="AlphaFoldDB" id="A0A6L9XTN9"/>
<keyword evidence="3" id="KW-1185">Reference proteome</keyword>
<keyword evidence="1" id="KW-0472">Membrane</keyword>
<feature type="transmembrane region" description="Helical" evidence="1">
    <location>
        <begin position="79"/>
        <end position="97"/>
    </location>
</feature>
<keyword evidence="1" id="KW-0812">Transmembrane</keyword>
<name>A0A6L9XTN9_9MICO</name>
<dbReference type="RefSeq" id="WP_163287867.1">
    <property type="nucleotide sequence ID" value="NZ_JAAGWY010000001.1"/>
</dbReference>
<dbReference type="Proteomes" id="UP000474967">
    <property type="component" value="Unassembled WGS sequence"/>
</dbReference>
<gene>
    <name evidence="2" type="ORF">G3T36_02695</name>
</gene>
<dbReference type="InterPro" id="IPR046719">
    <property type="entry name" value="DUF6611"/>
</dbReference>
<evidence type="ECO:0000256" key="1">
    <source>
        <dbReference type="SAM" id="Phobius"/>
    </source>
</evidence>
<comment type="caution">
    <text evidence="2">The sequence shown here is derived from an EMBL/GenBank/DDBJ whole genome shotgun (WGS) entry which is preliminary data.</text>
</comment>
<accession>A0A6L9XTN9</accession>
<reference evidence="2 3" key="1">
    <citation type="journal article" date="2014" name="J. Microbiol.">
        <title>Diaminobutyricibacter tongyongensis gen. nov., sp. nov. and Homoserinibacter gongjuensis gen. nov., sp. nov. belong to the family Microbacteriaceae.</title>
        <authorList>
            <person name="Kim S.J."/>
            <person name="Ahn J.H."/>
            <person name="Weon H.Y."/>
            <person name="Hamada M."/>
            <person name="Suzuki K."/>
            <person name="Kwon S.W."/>
        </authorList>
    </citation>
    <scope>NUCLEOTIDE SEQUENCE [LARGE SCALE GENOMIC DNA]</scope>
    <source>
        <strain evidence="2 3">NBRC 108724</strain>
    </source>
</reference>
<proteinExistence type="predicted"/>
<dbReference type="Pfam" id="PF20315">
    <property type="entry name" value="DUF6611"/>
    <property type="match status" value="1"/>
</dbReference>